<dbReference type="InterPro" id="IPR016181">
    <property type="entry name" value="Acyl_CoA_acyltransferase"/>
</dbReference>
<dbReference type="InterPro" id="IPR023827">
    <property type="entry name" value="Peptidase_S8_Asp-AS"/>
</dbReference>
<dbReference type="PRINTS" id="PR00723">
    <property type="entry name" value="SUBTILISIN"/>
</dbReference>
<dbReference type="InterPro" id="IPR013216">
    <property type="entry name" value="Methyltransf_11"/>
</dbReference>
<comment type="similarity">
    <text evidence="1 13">Belongs to the MYST (SAS/MOZ) family.</text>
</comment>
<dbReference type="Gene3D" id="3.40.50.150">
    <property type="entry name" value="Vaccinia Virus protein VP39"/>
    <property type="match status" value="1"/>
</dbReference>
<keyword evidence="3" id="KW-0808">Transferase</keyword>
<keyword evidence="13" id="KW-0539">Nucleus</keyword>
<dbReference type="EC" id="2.3.1.48" evidence="13"/>
<comment type="catalytic activity">
    <reaction evidence="13">
        <text>L-lysyl-[protein] + acetyl-CoA = N(6)-acetyl-L-lysyl-[protein] + CoA + H(+)</text>
        <dbReference type="Rhea" id="RHEA:45948"/>
        <dbReference type="Rhea" id="RHEA-COMP:9752"/>
        <dbReference type="Rhea" id="RHEA-COMP:10731"/>
        <dbReference type="ChEBI" id="CHEBI:15378"/>
        <dbReference type="ChEBI" id="CHEBI:29969"/>
        <dbReference type="ChEBI" id="CHEBI:57287"/>
        <dbReference type="ChEBI" id="CHEBI:57288"/>
        <dbReference type="ChEBI" id="CHEBI:61930"/>
        <dbReference type="EC" id="2.3.1.48"/>
    </reaction>
</comment>
<name>A0A7J6MQG2_PEROL</name>
<dbReference type="InterPro" id="IPR036852">
    <property type="entry name" value="Peptidase_S8/S53_dom_sf"/>
</dbReference>
<evidence type="ECO:0000256" key="10">
    <source>
        <dbReference type="PIRSR" id="PIRSR602717-51"/>
    </source>
</evidence>
<evidence type="ECO:0000256" key="7">
    <source>
        <dbReference type="ARBA" id="ARBA00022833"/>
    </source>
</evidence>
<dbReference type="PANTHER" id="PTHR10615:SF161">
    <property type="entry name" value="HISTONE ACETYLTRANSFERASE KAT7"/>
    <property type="match status" value="1"/>
</dbReference>
<dbReference type="InterPro" id="IPR000209">
    <property type="entry name" value="Peptidase_S8/S53_dom"/>
</dbReference>
<keyword evidence="8" id="KW-0007">Acetylation</keyword>
<comment type="caution">
    <text evidence="16">The sequence shown here is derived from an EMBL/GenBank/DDBJ whole genome shotgun (WGS) entry which is preliminary data.</text>
</comment>
<dbReference type="InterPro" id="IPR002717">
    <property type="entry name" value="HAT_MYST-type"/>
</dbReference>
<sequence>MTVPVPDPVLQPVLLGKSSEDTSMGVLAPMVNKEEEAEPIPTRDQATSTTTPVRGKVLPDTPQTRNSLGRTFEGALFVGQLVWVDSSNVFLLSAAVAPVQNFESEQRLLGEVIDVMKVPEEDEVSGVARRFLYYVLLYDKGMHFSDWYRSSDVVALTIDEVASYRIPEGDEGHSSGMARTPLNDSVSTADLDSGMSHAGTTPNTPRLHHYPSRGPSDSLGIDEKYWELQYGRKHNEQYYIASHRINLEKAKARVKNVRFVKVGEDPPLYTWFFSPYPREIVDQLRLRPGDTRDDPSTLLHICKRCFRPFASERQMFSHMTACSVSNPPGVLIWRKVSGDKVLGVVEVDGQSNEDYCENVVLFTKLFLEGKSLSEHQSNRRDLVKSFWFYMLVQWDHPEEVPASPTAMPTSTKPPHFVGYFSKEKVDRQFSHILSCIMVLPSFQRHGYGKFLVNLAFELSDRENRHGSAERPFSPSGHVLLHAVWARRILEFLDRTREEEAGRSSVACTVNIASIAHATSVIPSDIWSTLTEAGLLPSQNKLRPRASAGDRLPTLTPAKLERRVSCDTPTIEALKMVARGSGLPLEASEVYWSPPKVFREGEGDDCPVISTRRRTAAMKARKLGSPSSGSPALHVGVVWHKRSCEGGGGTVALPDRRWSVGDGAAWNLCIRSVMNVTRLALTMTNSFSALSADASVITDLMSPSLASSATVPLPSVMYSWRVKALRQWIDEFKAKSSGDGKLRVSDLESLGHLDQYHYRGLVACDEVISTLGLGPDVTVLDVGCGVGGPARYISYKSGCSVVGYDVQEGLIEVGRELTEAVGLTSKVDLVCGDATKDIYDAAFSLLVILHIPNRLSVLKAMYEALKPGGSVLIEDMIHLTDEGPFTDREEGLLREMVGAHSVSDVDEYRRELMDAGFVDIEFRDLTKVWGPWSQQRSEDYAAGKERQISSVGVEHFNNRSKFYAAVAELFRGGRLGGASITMRKPTVMERRLVEGRDALTEEKMARVPMSIIETNGCTNSKVFPLADHDNWQFHFFAANEKSRIKSLSFRIWSAKSLPLRAWLWYVTDEGETKVLVDYQSKSLNALREVPDGQIKIELGSLGSLILRDDVDDSKGVGEFTLLHEGSEMLRMHFTTEGLHYPWEVPGQKDKVVHRPFLRGDLIMDDVHSLMHGYSKRYYGPNYGPVWGYRFIHTILKDETIGEPESVLWTADATFGNNKYNYWKLLNIQTGKVESIPGEFTAHQQRVACSFFEARLNKLSVGVKAVHDWTLKGSDMLSEMSEAFGVAELTDSTGKVLASGPAFNEICYVFCSFHAMKLLFAVHLIAASISQDVYDSKTILSITSGDAFVDVRDVPKLLENASFASNPEVAAFLKTASIKTLKSSGLQVVSTSDDTVSSADLCSYLKNAASELPGLECECSPNFAAKQETTDDDLGVNDPNASYQRAFKLMNMKEVWRLSGPYATRTVGVAVMDSGLNFSDPEIAPYRGFFRKKSGGFIDGGWNFVDDNSNFTSVNPHGQRCARLIAARRNNNLDMVGMSSNVRLVSFRTHEDNGAGSWSNVAEAMDMAVDIGIDVVSISLGHFMSQSYAEQVFGKAFKAATDQGIIIVASAGNDGKAADTHYPSALPGVIAVASIDIQDTLQLSGFSNYGGYVDIAAYGSDVYTGYNRLSSGTSFSCPIVSGAAAILLSMGVKPKYVAGTLIHNVDRFASPLRPLKKHAGALNPLKAVKMAIDFPVLREAR</sequence>
<dbReference type="GO" id="GO:0000785">
    <property type="term" value="C:chromatin"/>
    <property type="evidence" value="ECO:0007669"/>
    <property type="project" value="TreeGrafter"/>
</dbReference>
<reference evidence="16 17" key="1">
    <citation type="submission" date="2020-04" db="EMBL/GenBank/DDBJ databases">
        <title>Perkinsus olseni comparative genomics.</title>
        <authorList>
            <person name="Bogema D.R."/>
        </authorList>
    </citation>
    <scope>NUCLEOTIDE SEQUENCE [LARGE SCALE GENOMIC DNA]</scope>
    <source>
        <strain evidence="16">ATCC PRA-31</strain>
    </source>
</reference>
<dbReference type="PROSITE" id="PS00138">
    <property type="entry name" value="SUBTILASE_SER"/>
    <property type="match status" value="1"/>
</dbReference>
<evidence type="ECO:0000313" key="17">
    <source>
        <dbReference type="Proteomes" id="UP000572268"/>
    </source>
</evidence>
<dbReference type="GO" id="GO:0005634">
    <property type="term" value="C:nucleus"/>
    <property type="evidence" value="ECO:0007669"/>
    <property type="project" value="UniProtKB-SubCell"/>
</dbReference>
<comment type="subcellular location">
    <subcellularLocation>
        <location evidence="13">Nucleus</location>
    </subcellularLocation>
</comment>
<feature type="domain" description="MYST-type HAT" evidence="15">
    <location>
        <begin position="252"/>
        <end position="556"/>
    </location>
</feature>
<evidence type="ECO:0000256" key="11">
    <source>
        <dbReference type="PROSITE-ProRule" id="PRU01240"/>
    </source>
</evidence>
<organism evidence="16 17">
    <name type="scientific">Perkinsus olseni</name>
    <name type="common">Perkinsus atlanticus</name>
    <dbReference type="NCBI Taxonomy" id="32597"/>
    <lineage>
        <taxon>Eukaryota</taxon>
        <taxon>Sar</taxon>
        <taxon>Alveolata</taxon>
        <taxon>Perkinsozoa</taxon>
        <taxon>Perkinsea</taxon>
        <taxon>Perkinsida</taxon>
        <taxon>Perkinsidae</taxon>
        <taxon>Perkinsus</taxon>
    </lineage>
</organism>
<dbReference type="PROSITE" id="PS51726">
    <property type="entry name" value="MYST_HAT"/>
    <property type="match status" value="1"/>
</dbReference>
<dbReference type="InterPro" id="IPR015500">
    <property type="entry name" value="Peptidase_S8_subtilisin-rel"/>
</dbReference>
<evidence type="ECO:0000256" key="4">
    <source>
        <dbReference type="ARBA" id="ARBA00022771"/>
    </source>
</evidence>
<dbReference type="Gene3D" id="3.40.50.200">
    <property type="entry name" value="Peptidase S8/S53 domain"/>
    <property type="match status" value="1"/>
</dbReference>
<dbReference type="GO" id="GO:0004402">
    <property type="term" value="F:histone acetyltransferase activity"/>
    <property type="evidence" value="ECO:0007669"/>
    <property type="project" value="InterPro"/>
</dbReference>
<dbReference type="GO" id="GO:0008757">
    <property type="term" value="F:S-adenosylmethionine-dependent methyltransferase activity"/>
    <property type="evidence" value="ECO:0007669"/>
    <property type="project" value="InterPro"/>
</dbReference>
<gene>
    <name evidence="16" type="ORF">FOL46_006915</name>
</gene>
<dbReference type="EMBL" id="JABANN010000047">
    <property type="protein sequence ID" value="KAF4673567.1"/>
    <property type="molecule type" value="Genomic_DNA"/>
</dbReference>
<dbReference type="Pfam" id="PF08241">
    <property type="entry name" value="Methyltransf_11"/>
    <property type="match status" value="1"/>
</dbReference>
<evidence type="ECO:0000256" key="2">
    <source>
        <dbReference type="ARBA" id="ARBA00022670"/>
    </source>
</evidence>
<evidence type="ECO:0000256" key="1">
    <source>
        <dbReference type="ARBA" id="ARBA00010107"/>
    </source>
</evidence>
<dbReference type="Pfam" id="PF00082">
    <property type="entry name" value="Peptidase_S8"/>
    <property type="match status" value="1"/>
</dbReference>
<keyword evidence="2 11" id="KW-0645">Protease</keyword>
<evidence type="ECO:0000313" key="16">
    <source>
        <dbReference type="EMBL" id="KAF4673567.1"/>
    </source>
</evidence>
<evidence type="ECO:0000256" key="13">
    <source>
        <dbReference type="RuleBase" id="RU361211"/>
    </source>
</evidence>
<keyword evidence="7" id="KW-0862">Zinc</keyword>
<evidence type="ECO:0000256" key="8">
    <source>
        <dbReference type="ARBA" id="ARBA00022990"/>
    </source>
</evidence>
<evidence type="ECO:0000259" key="15">
    <source>
        <dbReference type="PROSITE" id="PS51726"/>
    </source>
</evidence>
<dbReference type="GO" id="GO:0003682">
    <property type="term" value="F:chromatin binding"/>
    <property type="evidence" value="ECO:0007669"/>
    <property type="project" value="TreeGrafter"/>
</dbReference>
<dbReference type="SUPFAM" id="SSF53335">
    <property type="entry name" value="S-adenosyl-L-methionine-dependent methyltransferases"/>
    <property type="match status" value="1"/>
</dbReference>
<feature type="active site" description="Charge relay system" evidence="11">
    <location>
        <position position="1471"/>
    </location>
</feature>
<dbReference type="PANTHER" id="PTHR10615">
    <property type="entry name" value="HISTONE ACETYLTRANSFERASE"/>
    <property type="match status" value="1"/>
</dbReference>
<keyword evidence="5 11" id="KW-0378">Hydrolase</keyword>
<dbReference type="InterPro" id="IPR029063">
    <property type="entry name" value="SAM-dependent_MTases_sf"/>
</dbReference>
<evidence type="ECO:0000256" key="5">
    <source>
        <dbReference type="ARBA" id="ARBA00022801"/>
    </source>
</evidence>
<dbReference type="CDD" id="cd02440">
    <property type="entry name" value="AdoMet_MTases"/>
    <property type="match status" value="1"/>
</dbReference>
<dbReference type="GO" id="GO:0008270">
    <property type="term" value="F:zinc ion binding"/>
    <property type="evidence" value="ECO:0007669"/>
    <property type="project" value="UniProtKB-KW"/>
</dbReference>
<dbReference type="InterPro" id="IPR050603">
    <property type="entry name" value="MYST_HAT"/>
</dbReference>
<dbReference type="GO" id="GO:0004252">
    <property type="term" value="F:serine-type endopeptidase activity"/>
    <property type="evidence" value="ECO:0007669"/>
    <property type="project" value="UniProtKB-UniRule"/>
</dbReference>
<dbReference type="Gene3D" id="3.30.60.60">
    <property type="entry name" value="N-acetyl transferase-like"/>
    <property type="match status" value="1"/>
</dbReference>
<dbReference type="GO" id="GO:0006508">
    <property type="term" value="P:proteolysis"/>
    <property type="evidence" value="ECO:0007669"/>
    <property type="project" value="UniProtKB-KW"/>
</dbReference>
<keyword evidence="4" id="KW-0479">Metal-binding</keyword>
<dbReference type="SUPFAM" id="SSF52743">
    <property type="entry name" value="Subtilisin-like"/>
    <property type="match status" value="1"/>
</dbReference>
<feature type="active site" description="Charge relay system" evidence="11">
    <location>
        <position position="1515"/>
    </location>
</feature>
<dbReference type="Proteomes" id="UP000572268">
    <property type="component" value="Unassembled WGS sequence"/>
</dbReference>
<comment type="catalytic activity">
    <reaction evidence="9">
        <text>Hydrolysis of proteins with broad specificity for peptide bonds, and a preference for a large uncharged residue in P1. Hydrolyzes peptide amides.</text>
        <dbReference type="EC" id="3.4.21.62"/>
    </reaction>
</comment>
<feature type="active site" description="Proton donor/acceptor" evidence="10">
    <location>
        <position position="469"/>
    </location>
</feature>
<dbReference type="GO" id="GO:0003712">
    <property type="term" value="F:transcription coregulator activity"/>
    <property type="evidence" value="ECO:0007669"/>
    <property type="project" value="TreeGrafter"/>
</dbReference>
<accession>A0A7J6MQG2</accession>
<dbReference type="PROSITE" id="PS51892">
    <property type="entry name" value="SUBTILASE"/>
    <property type="match status" value="1"/>
</dbReference>
<dbReference type="SUPFAM" id="SSF55729">
    <property type="entry name" value="Acyl-CoA N-acyltransferases (Nat)"/>
    <property type="match status" value="1"/>
</dbReference>
<dbReference type="InterPro" id="IPR023828">
    <property type="entry name" value="Peptidase_S8_Ser-AS"/>
</dbReference>
<dbReference type="PROSITE" id="PS00136">
    <property type="entry name" value="SUBTILASE_ASP"/>
    <property type="match status" value="1"/>
</dbReference>
<evidence type="ECO:0000256" key="6">
    <source>
        <dbReference type="ARBA" id="ARBA00022825"/>
    </source>
</evidence>
<evidence type="ECO:0000256" key="3">
    <source>
        <dbReference type="ARBA" id="ARBA00022679"/>
    </source>
</evidence>
<feature type="active site" description="Charge relay system" evidence="11">
    <location>
        <position position="1672"/>
    </location>
</feature>
<evidence type="ECO:0000256" key="12">
    <source>
        <dbReference type="RuleBase" id="RU003355"/>
    </source>
</evidence>
<feature type="region of interest" description="Disordered" evidence="14">
    <location>
        <begin position="192"/>
        <end position="215"/>
    </location>
</feature>
<proteinExistence type="inferred from homology"/>
<protein>
    <recommendedName>
        <fullName evidence="13">Histone acetyltransferase</fullName>
        <ecNumber evidence="13">2.3.1.48</ecNumber>
    </recommendedName>
</protein>
<keyword evidence="4" id="KW-0863">Zinc-finger</keyword>
<dbReference type="Gene3D" id="3.40.630.30">
    <property type="match status" value="1"/>
</dbReference>
<comment type="similarity">
    <text evidence="11 12">Belongs to the peptidase S8 family.</text>
</comment>
<evidence type="ECO:0000256" key="14">
    <source>
        <dbReference type="SAM" id="MobiDB-lite"/>
    </source>
</evidence>
<dbReference type="InterPro" id="IPR036388">
    <property type="entry name" value="WH-like_DNA-bd_sf"/>
</dbReference>
<dbReference type="GO" id="GO:0006357">
    <property type="term" value="P:regulation of transcription by RNA polymerase II"/>
    <property type="evidence" value="ECO:0007669"/>
    <property type="project" value="TreeGrafter"/>
</dbReference>
<evidence type="ECO:0000256" key="9">
    <source>
        <dbReference type="ARBA" id="ARBA00023529"/>
    </source>
</evidence>
<dbReference type="Gene3D" id="1.10.10.10">
    <property type="entry name" value="Winged helix-like DNA-binding domain superfamily/Winged helix DNA-binding domain"/>
    <property type="match status" value="1"/>
</dbReference>
<dbReference type="Pfam" id="PF01853">
    <property type="entry name" value="MOZ_SAS"/>
    <property type="match status" value="1"/>
</dbReference>
<keyword evidence="6 11" id="KW-0720">Serine protease</keyword>
<feature type="region of interest" description="Disordered" evidence="14">
    <location>
        <begin position="34"/>
        <end position="65"/>
    </location>
</feature>